<evidence type="ECO:0000313" key="1">
    <source>
        <dbReference type="EMBL" id="KAJ7980358.1"/>
    </source>
</evidence>
<protein>
    <submittedName>
        <fullName evidence="1">Uncharacterized protein</fullName>
    </submittedName>
</protein>
<reference evidence="1" key="1">
    <citation type="journal article" date="2023" name="Science">
        <title>Elucidation of the pathway for biosynthesis of saponin adjuvants from the soapbark tree.</title>
        <authorList>
            <person name="Reed J."/>
            <person name="Orme A."/>
            <person name="El-Demerdash A."/>
            <person name="Owen C."/>
            <person name="Martin L.B.B."/>
            <person name="Misra R.C."/>
            <person name="Kikuchi S."/>
            <person name="Rejzek M."/>
            <person name="Martin A.C."/>
            <person name="Harkess A."/>
            <person name="Leebens-Mack J."/>
            <person name="Louveau T."/>
            <person name="Stephenson M.J."/>
            <person name="Osbourn A."/>
        </authorList>
    </citation>
    <scope>NUCLEOTIDE SEQUENCE</scope>
    <source>
        <strain evidence="1">S10</strain>
    </source>
</reference>
<dbReference type="KEGG" id="qsa:O6P43_003642"/>
<dbReference type="Proteomes" id="UP001163823">
    <property type="component" value="Chromosome 2"/>
</dbReference>
<proteinExistence type="predicted"/>
<comment type="caution">
    <text evidence="1">The sequence shown here is derived from an EMBL/GenBank/DDBJ whole genome shotgun (WGS) entry which is preliminary data.</text>
</comment>
<evidence type="ECO:0000313" key="2">
    <source>
        <dbReference type="Proteomes" id="UP001163823"/>
    </source>
</evidence>
<dbReference type="AlphaFoldDB" id="A0AAD7QF70"/>
<name>A0AAD7QF70_QUISA</name>
<organism evidence="1 2">
    <name type="scientific">Quillaja saponaria</name>
    <name type="common">Soap bark tree</name>
    <dbReference type="NCBI Taxonomy" id="32244"/>
    <lineage>
        <taxon>Eukaryota</taxon>
        <taxon>Viridiplantae</taxon>
        <taxon>Streptophyta</taxon>
        <taxon>Embryophyta</taxon>
        <taxon>Tracheophyta</taxon>
        <taxon>Spermatophyta</taxon>
        <taxon>Magnoliopsida</taxon>
        <taxon>eudicotyledons</taxon>
        <taxon>Gunneridae</taxon>
        <taxon>Pentapetalae</taxon>
        <taxon>rosids</taxon>
        <taxon>fabids</taxon>
        <taxon>Fabales</taxon>
        <taxon>Quillajaceae</taxon>
        <taxon>Quillaja</taxon>
    </lineage>
</organism>
<sequence>MADPHIEILDTSSGTQNLNSLTNSNGSIMDSSHGVDLVERKLHTGSSELCDDMMLSNRCLFWKPAATPKPNKLSFIYPFPYPYSQLWPYSHYNNSGTQNLNGLTNSSGTTNGNLNHSVFQDYNITYNMYH</sequence>
<dbReference type="EMBL" id="JARAOO010000002">
    <property type="protein sequence ID" value="KAJ7980358.1"/>
    <property type="molecule type" value="Genomic_DNA"/>
</dbReference>
<keyword evidence="2" id="KW-1185">Reference proteome</keyword>
<gene>
    <name evidence="1" type="ORF">O6P43_003642</name>
</gene>
<accession>A0AAD7QF70</accession>